<dbReference type="Proteomes" id="UP001046870">
    <property type="component" value="Chromosome 6"/>
</dbReference>
<evidence type="ECO:0000313" key="4">
    <source>
        <dbReference type="Proteomes" id="UP001046870"/>
    </source>
</evidence>
<feature type="region of interest" description="Disordered" evidence="1">
    <location>
        <begin position="601"/>
        <end position="651"/>
    </location>
</feature>
<feature type="domain" description="DUF6729" evidence="2">
    <location>
        <begin position="154"/>
        <end position="325"/>
    </location>
</feature>
<organism evidence="3 4">
    <name type="scientific">Megalops atlanticus</name>
    <name type="common">Tarpon</name>
    <name type="synonym">Clupea gigantea</name>
    <dbReference type="NCBI Taxonomy" id="7932"/>
    <lineage>
        <taxon>Eukaryota</taxon>
        <taxon>Metazoa</taxon>
        <taxon>Chordata</taxon>
        <taxon>Craniata</taxon>
        <taxon>Vertebrata</taxon>
        <taxon>Euteleostomi</taxon>
        <taxon>Actinopterygii</taxon>
        <taxon>Neopterygii</taxon>
        <taxon>Teleostei</taxon>
        <taxon>Elopiformes</taxon>
        <taxon>Megalopidae</taxon>
        <taxon>Megalops</taxon>
    </lineage>
</organism>
<dbReference type="PANTHER" id="PTHR47773:SF1">
    <property type="entry name" value="C2H2-TYPE DOMAIN-CONTAINING PROTEIN"/>
    <property type="match status" value="1"/>
</dbReference>
<sequence>MEEDEELERAMLSISPSKLEAHSFAVPAVEAPAIPEADVPTAALSKPCPDTTAELQASPVDAPASPGVKSKTPVPLPPELAFLVKETAGPTSIERPESTPAPSAQPPVPVVLPAYDHDVSSWNCSQHQKLWMRTELQDLGLWPGSRPVRNPGNTVSLWRLPPQPELINTAAELPSPNFFQLHPFFIWKPESDIMVRLRNTYILPCLHGCPHPQVVSAGVGRPRVIVGTSGQYYILSSRLCCKACRRNWFADSPRWLEKLPKRFTNLLPAFITYKKAICKSVMDELRRTGKSPTDMANQVNELMHLKYERAHLAYLHAIESVRDAEAGVYGQRTIGQFLRKEDAPRAFGAYDDADGWCGVSVSAYYLTDCLLDEFRRQEPAMSKILQGTFGQIFRSDHTRKVAQKVTLASGVMSSYAVMNENWLIVSWVMVQSETERSLEPMYQGMAKRYSDAGVEKAGYHWMDRDCCARFKIADCTPGAKVPIWIPVRGTSQQEGYHFHQAQWITGTHVSPELFQAQGMTGVARWNYQRLVDLKQPGVILPAVFDPTLTVELNCASRRVTGQEKYPALHLSDRDTGERFGLEYREPGCRPVPLDWDKHRTQKRDEPAALVPPSPVQTPAPAQALAPDEPPSSSWTPLSAMTSPGPAPFVGRPLSPGALLKLKMPPDDDQEPAAAMEVSHALPLPLRSAPRSARTGPVKTGGRVFVLDHTRWTPPMKEAIDSLLQKYHGEKDILRLVDQEYADMVHRSATDPNSLLHPTTKLHISRYVKHLAKLLNTSSSMNTSQENFWRLSSCGTL</sequence>
<feature type="compositionally biased region" description="Polar residues" evidence="1">
    <location>
        <begin position="630"/>
        <end position="641"/>
    </location>
</feature>
<evidence type="ECO:0000256" key="1">
    <source>
        <dbReference type="SAM" id="MobiDB-lite"/>
    </source>
</evidence>
<dbReference type="AlphaFoldDB" id="A0A9D3Q3D0"/>
<dbReference type="Pfam" id="PF20499">
    <property type="entry name" value="DUF6729"/>
    <property type="match status" value="1"/>
</dbReference>
<dbReference type="EMBL" id="JAFDVH010000006">
    <property type="protein sequence ID" value="KAG7477055.1"/>
    <property type="molecule type" value="Genomic_DNA"/>
</dbReference>
<keyword evidence="4" id="KW-1185">Reference proteome</keyword>
<protein>
    <recommendedName>
        <fullName evidence="2">DUF6729 domain-containing protein</fullName>
    </recommendedName>
</protein>
<comment type="caution">
    <text evidence="3">The sequence shown here is derived from an EMBL/GenBank/DDBJ whole genome shotgun (WGS) entry which is preliminary data.</text>
</comment>
<dbReference type="InterPro" id="IPR046616">
    <property type="entry name" value="DUF6729"/>
</dbReference>
<gene>
    <name evidence="3" type="ORF">MATL_G00089470</name>
</gene>
<name>A0A9D3Q3D0_MEGAT</name>
<evidence type="ECO:0000259" key="2">
    <source>
        <dbReference type="Pfam" id="PF20499"/>
    </source>
</evidence>
<proteinExistence type="predicted"/>
<dbReference type="OrthoDB" id="8931359at2759"/>
<feature type="region of interest" description="Disordered" evidence="1">
    <location>
        <begin position="40"/>
        <end position="75"/>
    </location>
</feature>
<evidence type="ECO:0000313" key="3">
    <source>
        <dbReference type="EMBL" id="KAG7477055.1"/>
    </source>
</evidence>
<reference evidence="3" key="1">
    <citation type="submission" date="2021-01" db="EMBL/GenBank/DDBJ databases">
        <authorList>
            <person name="Zahm M."/>
            <person name="Roques C."/>
            <person name="Cabau C."/>
            <person name="Klopp C."/>
            <person name="Donnadieu C."/>
            <person name="Jouanno E."/>
            <person name="Lampietro C."/>
            <person name="Louis A."/>
            <person name="Herpin A."/>
            <person name="Echchiki A."/>
            <person name="Berthelot C."/>
            <person name="Parey E."/>
            <person name="Roest-Crollius H."/>
            <person name="Braasch I."/>
            <person name="Postlethwait J."/>
            <person name="Bobe J."/>
            <person name="Montfort J."/>
            <person name="Bouchez O."/>
            <person name="Begum T."/>
            <person name="Mejri S."/>
            <person name="Adams A."/>
            <person name="Chen W.-J."/>
            <person name="Guiguen Y."/>
        </authorList>
    </citation>
    <scope>NUCLEOTIDE SEQUENCE</scope>
    <source>
        <strain evidence="3">YG-15Mar2019-1</strain>
        <tissue evidence="3">Brain</tissue>
    </source>
</reference>
<accession>A0A9D3Q3D0</accession>
<dbReference type="PANTHER" id="PTHR47773">
    <property type="entry name" value="SI:DKEY-9I5.2-RELATED"/>
    <property type="match status" value="1"/>
</dbReference>